<evidence type="ECO:0000256" key="2">
    <source>
        <dbReference type="ARBA" id="ARBA00022729"/>
    </source>
</evidence>
<dbReference type="AlphaFoldDB" id="A0A7H1J6Y7"/>
<keyword evidence="3 6" id="KW-0472">Membrane</keyword>
<dbReference type="EMBL" id="CP061081">
    <property type="protein sequence ID" value="QNT06253.1"/>
    <property type="molecule type" value="Genomic_DNA"/>
</dbReference>
<evidence type="ECO:0000256" key="1">
    <source>
        <dbReference type="ARBA" id="ARBA00004459"/>
    </source>
</evidence>
<evidence type="ECO:0000313" key="8">
    <source>
        <dbReference type="Proteomes" id="UP000516370"/>
    </source>
</evidence>
<feature type="chain" id="PRO_5029086126" evidence="6">
    <location>
        <begin position="23"/>
        <end position="257"/>
    </location>
</feature>
<accession>A0A7H1J6Y7</accession>
<gene>
    <name evidence="7" type="ORF">IBG28_00885</name>
</gene>
<dbReference type="Proteomes" id="UP000516370">
    <property type="component" value="Chromosome"/>
</dbReference>
<name>A0A7H1J6Y7_9GAMM</name>
<dbReference type="PIRSF" id="PIRSF002859">
    <property type="entry name" value="Lipo_traT"/>
    <property type="match status" value="1"/>
</dbReference>
<dbReference type="InterPro" id="IPR008874">
    <property type="entry name" value="TraT_complement-R"/>
</dbReference>
<evidence type="ECO:0000256" key="4">
    <source>
        <dbReference type="ARBA" id="ARBA00023139"/>
    </source>
</evidence>
<dbReference type="RefSeq" id="WP_162623545.1">
    <property type="nucleotide sequence ID" value="NZ_BMLJ01000008.1"/>
</dbReference>
<keyword evidence="6" id="KW-0998">Cell outer membrane</keyword>
<sequence length="257" mass="27794">MNTFFKTSIIFAILYTLVGCSAVNTMAKKQDLSVESRLSHSIVLEPVSPSKRIVYARVRDVSGNQMRQDMQKKIVEHLKTEGFTVTEDPEKANLMLNATILSASKMTGDEANQLLSSGYKGAAEGALIGGGLTAITGGSNSDALKAGALTAVAGFLADSFVEDVYYTFVMDVELRERPLDGDAIENSKKSISAKGMSGQNAANLTVAKSSVERGENYKWIIYETRIVTTANQMNLKIEEALPAVQDKTAYSLSEMLL</sequence>
<comment type="subcellular location">
    <subcellularLocation>
        <location evidence="1">Cell outer membrane</location>
        <topology evidence="1">Lipid-anchor</topology>
    </subcellularLocation>
</comment>
<reference evidence="7 8" key="1">
    <citation type="submission" date="2020-09" db="EMBL/GenBank/DDBJ databases">
        <title>Complete genome sequence of an Arctic sea ice bacterium Marinomonas arctica BSI20414.</title>
        <authorList>
            <person name="Liao L."/>
            <person name="Chen B."/>
        </authorList>
    </citation>
    <scope>NUCLEOTIDE SEQUENCE [LARGE SCALE GENOMIC DNA]</scope>
    <source>
        <strain evidence="7 8">BSI20414</strain>
    </source>
</reference>
<evidence type="ECO:0000256" key="5">
    <source>
        <dbReference type="ARBA" id="ARBA00023288"/>
    </source>
</evidence>
<evidence type="ECO:0000313" key="7">
    <source>
        <dbReference type="EMBL" id="QNT06253.1"/>
    </source>
</evidence>
<keyword evidence="2 6" id="KW-0732">Signal</keyword>
<keyword evidence="4" id="KW-0564">Palmitate</keyword>
<keyword evidence="5" id="KW-0449">Lipoprotein</keyword>
<dbReference type="Pfam" id="PF05818">
    <property type="entry name" value="TraT"/>
    <property type="match status" value="1"/>
</dbReference>
<dbReference type="KEGG" id="mard:IBG28_00885"/>
<dbReference type="GO" id="GO:0009279">
    <property type="term" value="C:cell outer membrane"/>
    <property type="evidence" value="ECO:0007669"/>
    <property type="project" value="UniProtKB-SubCell"/>
</dbReference>
<keyword evidence="8" id="KW-1185">Reference proteome</keyword>
<evidence type="ECO:0000256" key="3">
    <source>
        <dbReference type="ARBA" id="ARBA00023136"/>
    </source>
</evidence>
<protein>
    <submittedName>
        <fullName evidence="7">Complement resistance protein TraT</fullName>
    </submittedName>
</protein>
<evidence type="ECO:0000256" key="6">
    <source>
        <dbReference type="PIRNR" id="PIRNR002859"/>
    </source>
</evidence>
<dbReference type="PROSITE" id="PS51257">
    <property type="entry name" value="PROKAR_LIPOPROTEIN"/>
    <property type="match status" value="1"/>
</dbReference>
<proteinExistence type="predicted"/>
<organism evidence="7 8">
    <name type="scientific">Marinomonas arctica</name>
    <dbReference type="NCBI Taxonomy" id="383750"/>
    <lineage>
        <taxon>Bacteria</taxon>
        <taxon>Pseudomonadati</taxon>
        <taxon>Pseudomonadota</taxon>
        <taxon>Gammaproteobacteria</taxon>
        <taxon>Oceanospirillales</taxon>
        <taxon>Oceanospirillaceae</taxon>
        <taxon>Marinomonas</taxon>
    </lineage>
</organism>
<feature type="signal peptide" evidence="6">
    <location>
        <begin position="1"/>
        <end position="22"/>
    </location>
</feature>